<dbReference type="InterPro" id="IPR006015">
    <property type="entry name" value="Universal_stress_UspA"/>
</dbReference>
<dbReference type="InterPro" id="IPR006016">
    <property type="entry name" value="UspA"/>
</dbReference>
<dbReference type="EMBL" id="JABSNP010000014">
    <property type="protein sequence ID" value="NRT20152.1"/>
    <property type="molecule type" value="Genomic_DNA"/>
</dbReference>
<dbReference type="PRINTS" id="PR01438">
    <property type="entry name" value="UNVRSLSTRESS"/>
</dbReference>
<feature type="domain" description="UspA" evidence="2">
    <location>
        <begin position="1"/>
        <end position="151"/>
    </location>
</feature>
<feature type="domain" description="UspA" evidence="2">
    <location>
        <begin position="160"/>
        <end position="280"/>
    </location>
</feature>
<dbReference type="Gene3D" id="3.40.50.620">
    <property type="entry name" value="HUPs"/>
    <property type="match status" value="2"/>
</dbReference>
<accession>A0ABX2FT57</accession>
<dbReference type="RefSeq" id="WP_173810930.1">
    <property type="nucleotide sequence ID" value="NZ_JABSNP010000014.1"/>
</dbReference>
<evidence type="ECO:0000256" key="1">
    <source>
        <dbReference type="ARBA" id="ARBA00008791"/>
    </source>
</evidence>
<comment type="caution">
    <text evidence="3">The sequence shown here is derived from an EMBL/GenBank/DDBJ whole genome shotgun (WGS) entry which is preliminary data.</text>
</comment>
<evidence type="ECO:0000259" key="2">
    <source>
        <dbReference type="Pfam" id="PF00582"/>
    </source>
</evidence>
<dbReference type="SUPFAM" id="SSF52402">
    <property type="entry name" value="Adenine nucleotide alpha hydrolases-like"/>
    <property type="match status" value="2"/>
</dbReference>
<dbReference type="PANTHER" id="PTHR46268:SF6">
    <property type="entry name" value="UNIVERSAL STRESS PROTEIN UP12"/>
    <property type="match status" value="1"/>
</dbReference>
<name>A0ABX2FT57_9BACT</name>
<evidence type="ECO:0000313" key="3">
    <source>
        <dbReference type="EMBL" id="NRT20152.1"/>
    </source>
</evidence>
<dbReference type="PANTHER" id="PTHR46268">
    <property type="entry name" value="STRESS RESPONSE PROTEIN NHAX"/>
    <property type="match status" value="1"/>
</dbReference>
<dbReference type="Pfam" id="PF00582">
    <property type="entry name" value="Usp"/>
    <property type="match status" value="2"/>
</dbReference>
<reference evidence="3 4" key="1">
    <citation type="submission" date="2020-05" db="EMBL/GenBank/DDBJ databases">
        <title>Genomic Encyclopedia of Type Strains, Phase IV (KMG-V): Genome sequencing to study the core and pangenomes of soil and plant-associated prokaryotes.</title>
        <authorList>
            <person name="Whitman W."/>
        </authorList>
    </citation>
    <scope>NUCLEOTIDE SEQUENCE [LARGE SCALE GENOMIC DNA]</scope>
    <source>
        <strain evidence="3 4">9A</strain>
    </source>
</reference>
<organism evidence="3 4">
    <name type="scientific">Hymenobacter caeli</name>
    <dbReference type="NCBI Taxonomy" id="2735894"/>
    <lineage>
        <taxon>Bacteria</taxon>
        <taxon>Pseudomonadati</taxon>
        <taxon>Bacteroidota</taxon>
        <taxon>Cytophagia</taxon>
        <taxon>Cytophagales</taxon>
        <taxon>Hymenobacteraceae</taxon>
        <taxon>Hymenobacter</taxon>
    </lineage>
</organism>
<dbReference type="Proteomes" id="UP000779507">
    <property type="component" value="Unassembled WGS sequence"/>
</dbReference>
<sequence>MKNILVATDFSPESHHAFSVAVQLARHTGGQLTLLHVLEAAEGAAGGFSTVGGPVSGHSIDEIFVIKLMEATKRRLHALRDEAAQLAPGVPVHDEVEMARVGDGILAAVQRLGTDLVVMGARGHGAVEHFFVSSTTERLIRLAPCPVLTVKHPAADFAVRNIVFPSDFSGEAAGALDGLRQVQAAFPGATLHLLHVAAGADGHVAQQQMQDFANEHRLANCLAAEVDAGQVSAGIEAYAQRVAADLVVIPTYVRSGLSHFLRASIAETVATHAFPPVLTYHLAG</sequence>
<evidence type="ECO:0000313" key="4">
    <source>
        <dbReference type="Proteomes" id="UP000779507"/>
    </source>
</evidence>
<gene>
    <name evidence="3" type="ORF">HNP98_002991</name>
</gene>
<proteinExistence type="inferred from homology"/>
<keyword evidence="4" id="KW-1185">Reference proteome</keyword>
<dbReference type="CDD" id="cd00293">
    <property type="entry name" value="USP-like"/>
    <property type="match status" value="2"/>
</dbReference>
<protein>
    <submittedName>
        <fullName evidence="3">Nucleotide-binding universal stress UspA family protein</fullName>
    </submittedName>
</protein>
<comment type="similarity">
    <text evidence="1">Belongs to the universal stress protein A family.</text>
</comment>
<dbReference type="InterPro" id="IPR014729">
    <property type="entry name" value="Rossmann-like_a/b/a_fold"/>
</dbReference>